<reference evidence="1" key="1">
    <citation type="submission" date="2014-02" db="EMBL/GenBank/DDBJ databases">
        <title>Expanding our view of genomic diversity in Candidatus Accumulibacter clades.</title>
        <authorList>
            <person name="Skennerton C.T."/>
            <person name="Barr J.J."/>
            <person name="Slater F.R."/>
            <person name="Bond P.L."/>
            <person name="Tyson G.W."/>
        </authorList>
    </citation>
    <scope>NUCLEOTIDE SEQUENCE [LARGE SCALE GENOMIC DNA]</scope>
</reference>
<sequence length="45" mass="4462">MRTRLVAVVMVALLQAGMVYWVAGGIGGLAMAIAGGSALLTTALS</sequence>
<gene>
    <name evidence="1" type="ORF">AW06_003877</name>
</gene>
<dbReference type="RefSeq" id="WP_171047470.1">
    <property type="nucleotide sequence ID" value="NZ_JDST02000105.1"/>
</dbReference>
<dbReference type="AlphaFoldDB" id="A0A080M1L1"/>
<evidence type="ECO:0000313" key="1">
    <source>
        <dbReference type="EMBL" id="KFB75128.1"/>
    </source>
</evidence>
<evidence type="ECO:0000313" key="2">
    <source>
        <dbReference type="Proteomes" id="UP000021315"/>
    </source>
</evidence>
<dbReference type="Proteomes" id="UP000021315">
    <property type="component" value="Unassembled WGS sequence"/>
</dbReference>
<dbReference type="EMBL" id="JDST02000105">
    <property type="protein sequence ID" value="KFB75128.1"/>
    <property type="molecule type" value="Genomic_DNA"/>
</dbReference>
<proteinExistence type="predicted"/>
<name>A0A080M1L1_9PROT</name>
<organism evidence="1 2">
    <name type="scientific">Candidatus Accumulibacter cognatus</name>
    <dbReference type="NCBI Taxonomy" id="2954383"/>
    <lineage>
        <taxon>Bacteria</taxon>
        <taxon>Pseudomonadati</taxon>
        <taxon>Pseudomonadota</taxon>
        <taxon>Betaproteobacteria</taxon>
        <taxon>Candidatus Accumulibacter</taxon>
    </lineage>
</organism>
<comment type="caution">
    <text evidence="1">The sequence shown here is derived from an EMBL/GenBank/DDBJ whole genome shotgun (WGS) entry which is preliminary data.</text>
</comment>
<protein>
    <submittedName>
        <fullName evidence="1">Uncharacterized protein</fullName>
    </submittedName>
</protein>
<accession>A0A080M1L1</accession>
<keyword evidence="2" id="KW-1185">Reference proteome</keyword>